<feature type="region of interest" description="Disordered" evidence="1">
    <location>
        <begin position="116"/>
        <end position="154"/>
    </location>
</feature>
<feature type="region of interest" description="Disordered" evidence="1">
    <location>
        <begin position="32"/>
        <end position="59"/>
    </location>
</feature>
<accession>A0A1B7MDG3</accession>
<evidence type="ECO:0000313" key="3">
    <source>
        <dbReference type="Proteomes" id="UP000092154"/>
    </source>
</evidence>
<organism evidence="2 3">
    <name type="scientific">Rhizopogon vinicolor AM-OR11-026</name>
    <dbReference type="NCBI Taxonomy" id="1314800"/>
    <lineage>
        <taxon>Eukaryota</taxon>
        <taxon>Fungi</taxon>
        <taxon>Dikarya</taxon>
        <taxon>Basidiomycota</taxon>
        <taxon>Agaricomycotina</taxon>
        <taxon>Agaricomycetes</taxon>
        <taxon>Agaricomycetidae</taxon>
        <taxon>Boletales</taxon>
        <taxon>Suillineae</taxon>
        <taxon>Rhizopogonaceae</taxon>
        <taxon>Rhizopogon</taxon>
    </lineage>
</organism>
<dbReference type="InParanoid" id="A0A1B7MDG3"/>
<dbReference type="AlphaFoldDB" id="A0A1B7MDG3"/>
<name>A0A1B7MDG3_9AGAM</name>
<keyword evidence="3" id="KW-1185">Reference proteome</keyword>
<gene>
    <name evidence="2" type="ORF">K503DRAFT_778098</name>
</gene>
<reference evidence="2 3" key="1">
    <citation type="submission" date="2016-06" db="EMBL/GenBank/DDBJ databases">
        <title>Comparative genomics of the ectomycorrhizal sister species Rhizopogon vinicolor and Rhizopogon vesiculosus (Basidiomycota: Boletales) reveals a divergence of the mating type B locus.</title>
        <authorList>
            <consortium name="DOE Joint Genome Institute"/>
            <person name="Mujic A.B."/>
            <person name="Kuo A."/>
            <person name="Tritt A."/>
            <person name="Lipzen A."/>
            <person name="Chen C."/>
            <person name="Johnson J."/>
            <person name="Sharma A."/>
            <person name="Barry K."/>
            <person name="Grigoriev I.V."/>
            <person name="Spatafora J.W."/>
        </authorList>
    </citation>
    <scope>NUCLEOTIDE SEQUENCE [LARGE SCALE GENOMIC DNA]</scope>
    <source>
        <strain evidence="2 3">AM-OR11-026</strain>
    </source>
</reference>
<dbReference type="Proteomes" id="UP000092154">
    <property type="component" value="Unassembled WGS sequence"/>
</dbReference>
<protein>
    <submittedName>
        <fullName evidence="2">Uncharacterized protein</fullName>
    </submittedName>
</protein>
<sequence length="166" mass="17814">MLAQLSHIPSDLPYHPQTIDLAARENIVSDLSTPSPSITSNAANGSTAAPEPRTTLPQIESSSQPSAFLYCHIVTVSSSTSHIATKNLEDTFTASYSESLPSRSDTENIHTLTDTARNRAHQRGPRNMASQRPNQVEDEQRGSTEEAVGLGGTSYSPSCAYNLAPM</sequence>
<dbReference type="EMBL" id="KV450146">
    <property type="protein sequence ID" value="OAX30642.1"/>
    <property type="molecule type" value="Genomic_DNA"/>
</dbReference>
<proteinExistence type="predicted"/>
<evidence type="ECO:0000256" key="1">
    <source>
        <dbReference type="SAM" id="MobiDB-lite"/>
    </source>
</evidence>
<evidence type="ECO:0000313" key="2">
    <source>
        <dbReference type="EMBL" id="OAX30642.1"/>
    </source>
</evidence>
<feature type="compositionally biased region" description="Polar residues" evidence="1">
    <location>
        <begin position="32"/>
        <end position="47"/>
    </location>
</feature>